<gene>
    <name evidence="1" type="ordered locus">Rfer_4326</name>
</gene>
<reference evidence="2" key="1">
    <citation type="submission" date="2006-02" db="EMBL/GenBank/DDBJ databases">
        <title>Complete sequence of plasmid 1 of Rhodoferax ferrireducens DSM 15236.</title>
        <authorList>
            <person name="Copeland A."/>
            <person name="Lucas S."/>
            <person name="Lapidus A."/>
            <person name="Barry K."/>
            <person name="Detter J.C."/>
            <person name="Glavina del Rio T."/>
            <person name="Hammon N."/>
            <person name="Israni S."/>
            <person name="Pitluck S."/>
            <person name="Brettin T."/>
            <person name="Bruce D."/>
            <person name="Han C."/>
            <person name="Tapia R."/>
            <person name="Gilna P."/>
            <person name="Kiss H."/>
            <person name="Schmutz J."/>
            <person name="Larimer F."/>
            <person name="Land M."/>
            <person name="Kyrpides N."/>
            <person name="Ivanova N."/>
            <person name="Richardson P."/>
        </authorList>
    </citation>
    <scope>NUCLEOTIDE SEQUENCE [LARGE SCALE GENOMIC DNA]</scope>
    <source>
        <strain evidence="2">ATCC BAA-621 / DSM 15236 / T118</strain>
        <plasmid evidence="2">Plasmid pDSM15236</plasmid>
    </source>
</reference>
<dbReference type="RefSeq" id="WP_011458727.1">
    <property type="nucleotide sequence ID" value="NC_007901.1"/>
</dbReference>
<protein>
    <submittedName>
        <fullName evidence="1">Uncharacterized protein</fullName>
    </submittedName>
</protein>
<dbReference type="KEGG" id="rfr:Rfer_4326"/>
<dbReference type="HOGENOM" id="CLU_2370897_0_0_4"/>
<evidence type="ECO:0000313" key="2">
    <source>
        <dbReference type="Proteomes" id="UP000008332"/>
    </source>
</evidence>
<keyword evidence="2" id="KW-1185">Reference proteome</keyword>
<keyword evidence="1" id="KW-0614">Plasmid</keyword>
<geneLocation type="plasmid" evidence="2">
    <name>pDSM15236</name>
</geneLocation>
<organism evidence="1 2">
    <name type="scientific">Albidiferax ferrireducens (strain ATCC BAA-621 / DSM 15236 / T118)</name>
    <name type="common">Rhodoferax ferrireducens</name>
    <dbReference type="NCBI Taxonomy" id="338969"/>
    <lineage>
        <taxon>Bacteria</taxon>
        <taxon>Pseudomonadati</taxon>
        <taxon>Pseudomonadota</taxon>
        <taxon>Betaproteobacteria</taxon>
        <taxon>Burkholderiales</taxon>
        <taxon>Comamonadaceae</taxon>
        <taxon>Rhodoferax</taxon>
    </lineage>
</organism>
<dbReference type="EMBL" id="CP000268">
    <property type="protein sequence ID" value="ABD72012.1"/>
    <property type="molecule type" value="Genomic_DNA"/>
</dbReference>
<accession>Q21QD3</accession>
<dbReference type="Proteomes" id="UP000008332">
    <property type="component" value="Plasmid unnamed1"/>
</dbReference>
<evidence type="ECO:0000313" key="1">
    <source>
        <dbReference type="EMBL" id="ABD72012.1"/>
    </source>
</evidence>
<proteinExistence type="predicted"/>
<sequence>MNIIFAAAHLLHGQTPARLNDGGIENPVATAYYLDVPVTAMPAQCKLTPTDYGFSIDGVIEDCAYRGQAFSGSQEGSFRRVMLSFVKRSPPVQFH</sequence>
<name>Q21QD3_ALBFT</name>
<dbReference type="AlphaFoldDB" id="Q21QD3"/>